<evidence type="ECO:0000256" key="7">
    <source>
        <dbReference type="ARBA" id="ARBA00022833"/>
    </source>
</evidence>
<dbReference type="GO" id="GO:0072527">
    <property type="term" value="P:pyrimidine-containing compound metabolic process"/>
    <property type="evidence" value="ECO:0007669"/>
    <property type="project" value="UniProtKB-ARBA"/>
</dbReference>
<comment type="cofactor">
    <cofactor evidence="1 12 13">
        <name>Zn(2+)</name>
        <dbReference type="ChEBI" id="CHEBI:29105"/>
    </cofactor>
</comment>
<dbReference type="Pfam" id="PF00383">
    <property type="entry name" value="dCMP_cyt_deam_1"/>
    <property type="match status" value="1"/>
</dbReference>
<accession>A0A090C9C9</accession>
<dbReference type="FunFam" id="3.40.140.10:FF:000008">
    <property type="entry name" value="Cytidine deaminase"/>
    <property type="match status" value="1"/>
</dbReference>
<dbReference type="InterPro" id="IPR006262">
    <property type="entry name" value="Cyt_deam_tetra"/>
</dbReference>
<evidence type="ECO:0000256" key="10">
    <source>
        <dbReference type="PIRSR" id="PIRSR606262-1"/>
    </source>
</evidence>
<dbReference type="Gene3D" id="3.40.140.10">
    <property type="entry name" value="Cytidine Deaminase, domain 2"/>
    <property type="match status" value="1"/>
</dbReference>
<dbReference type="AlphaFoldDB" id="A0A090C9C9"/>
<dbReference type="FunCoup" id="A0A090C9C9">
    <property type="interactions" value="151"/>
</dbReference>
<dbReference type="SUPFAM" id="SSF53927">
    <property type="entry name" value="Cytidine deaminase-like"/>
    <property type="match status" value="1"/>
</dbReference>
<evidence type="ECO:0000256" key="1">
    <source>
        <dbReference type="ARBA" id="ARBA00001947"/>
    </source>
</evidence>
<organism evidence="15 16">
    <name type="scientific">Podospora anserina (strain S / ATCC MYA-4624 / DSM 980 / FGSC 10383)</name>
    <name type="common">Pleurage anserina</name>
    <dbReference type="NCBI Taxonomy" id="515849"/>
    <lineage>
        <taxon>Eukaryota</taxon>
        <taxon>Fungi</taxon>
        <taxon>Dikarya</taxon>
        <taxon>Ascomycota</taxon>
        <taxon>Pezizomycotina</taxon>
        <taxon>Sordariomycetes</taxon>
        <taxon>Sordariomycetidae</taxon>
        <taxon>Sordariales</taxon>
        <taxon>Podosporaceae</taxon>
        <taxon>Podospora</taxon>
        <taxon>Podospora anserina</taxon>
    </lineage>
</organism>
<dbReference type="STRING" id="515849.A0A090C9C9"/>
<feature type="domain" description="CMP/dCMP-type deaminase" evidence="14">
    <location>
        <begin position="32"/>
        <end position="170"/>
    </location>
</feature>
<dbReference type="GO" id="GO:0055086">
    <property type="term" value="P:nucleobase-containing small molecule metabolic process"/>
    <property type="evidence" value="ECO:0007669"/>
    <property type="project" value="UniProtKB-ARBA"/>
</dbReference>
<evidence type="ECO:0000256" key="3">
    <source>
        <dbReference type="ARBA" id="ARBA00006576"/>
    </source>
</evidence>
<reference evidence="15 16" key="1">
    <citation type="journal article" date="2008" name="Genome Biol.">
        <title>The genome sequence of the model ascomycete fungus Podospora anserina.</title>
        <authorList>
            <person name="Espagne E."/>
            <person name="Lespinet O."/>
            <person name="Malagnac F."/>
            <person name="Da Silva C."/>
            <person name="Jaillon O."/>
            <person name="Porcel B.M."/>
            <person name="Couloux A."/>
            <person name="Aury J.-M."/>
            <person name="Segurens B."/>
            <person name="Poulain J."/>
            <person name="Anthouard V."/>
            <person name="Grossetete S."/>
            <person name="Khalili H."/>
            <person name="Coppin E."/>
            <person name="Dequard-Chablat M."/>
            <person name="Picard M."/>
            <person name="Contamine V."/>
            <person name="Arnaise S."/>
            <person name="Bourdais A."/>
            <person name="Berteaux-Lecellier V."/>
            <person name="Gautheret D."/>
            <person name="de Vries R.P."/>
            <person name="Battaglia E."/>
            <person name="Coutinho P.M."/>
            <person name="Danchin E.G.J."/>
            <person name="Henrissat B."/>
            <person name="El Khoury R."/>
            <person name="Sainsard-Chanet A."/>
            <person name="Boivin A."/>
            <person name="Pinan-Lucarre B."/>
            <person name="Sellem C.H."/>
            <person name="Debuchy R."/>
            <person name="Wincker P."/>
            <person name="Weissenbach J."/>
            <person name="Silar P."/>
        </authorList>
    </citation>
    <scope>NUCLEOTIDE SEQUENCE [LARGE SCALE GENOMIC DNA]</scope>
    <source>
        <strain evidence="16">S / ATCC MYA-4624 / DSM 980 / FGSC 10383</strain>
    </source>
</reference>
<evidence type="ECO:0000256" key="9">
    <source>
        <dbReference type="ARBA" id="ARBA00049558"/>
    </source>
</evidence>
<dbReference type="Proteomes" id="UP000001197">
    <property type="component" value="Chromosome 1"/>
</dbReference>
<evidence type="ECO:0000256" key="8">
    <source>
        <dbReference type="ARBA" id="ARBA00032005"/>
    </source>
</evidence>
<dbReference type="InParanoid" id="A0A090C9C9"/>
<evidence type="ECO:0000256" key="6">
    <source>
        <dbReference type="ARBA" id="ARBA00022801"/>
    </source>
</evidence>
<dbReference type="GO" id="GO:0004126">
    <property type="term" value="F:cytidine deaminase activity"/>
    <property type="evidence" value="ECO:0007669"/>
    <property type="project" value="UniProtKB-UniRule"/>
</dbReference>
<dbReference type="CDD" id="cd01283">
    <property type="entry name" value="cytidine_deaminase"/>
    <property type="match status" value="1"/>
</dbReference>
<dbReference type="PANTHER" id="PTHR11644:SF2">
    <property type="entry name" value="CYTIDINE DEAMINASE"/>
    <property type="match status" value="1"/>
</dbReference>
<feature type="binding site" evidence="12">
    <location>
        <position position="128"/>
    </location>
    <ligand>
        <name>Zn(2+)</name>
        <dbReference type="ChEBI" id="CHEBI:29105"/>
        <note>catalytic</note>
    </ligand>
</feature>
<sequence>MATQTTIPPPILSATSPADIASTCETFALSREEFDNLHRSAKEAKSHSYSPYSKFRVGAALLTQTSLIITGANVENASYPVTTCAERTALCKAVTTVHPPNSISWASKTLKFKAIAVATDISPPASPCGMCRQAIREFCSVEIPIIMFDGENGYAVLRLKELLPLSFGPEALGKEDLGRRGDS</sequence>
<name>A0A090C9C9_PODAN</name>
<comment type="catalytic activity">
    <reaction evidence="13">
        <text>2'-deoxycytidine + H2O + H(+) = 2'-deoxyuridine + NH4(+)</text>
        <dbReference type="Rhea" id="RHEA:13433"/>
        <dbReference type="ChEBI" id="CHEBI:15377"/>
        <dbReference type="ChEBI" id="CHEBI:15378"/>
        <dbReference type="ChEBI" id="CHEBI:15698"/>
        <dbReference type="ChEBI" id="CHEBI:16450"/>
        <dbReference type="ChEBI" id="CHEBI:28938"/>
        <dbReference type="EC" id="3.5.4.5"/>
    </reaction>
</comment>
<dbReference type="InterPro" id="IPR002125">
    <property type="entry name" value="CMP_dCMP_dom"/>
</dbReference>
<keyword evidence="16" id="KW-1185">Reference proteome</keyword>
<evidence type="ECO:0000256" key="12">
    <source>
        <dbReference type="PIRSR" id="PIRSR606262-3"/>
    </source>
</evidence>
<dbReference type="PROSITE" id="PS51747">
    <property type="entry name" value="CYT_DCMP_DEAMINASES_2"/>
    <property type="match status" value="1"/>
</dbReference>
<dbReference type="PANTHER" id="PTHR11644">
    <property type="entry name" value="CYTIDINE DEAMINASE"/>
    <property type="match status" value="1"/>
</dbReference>
<comment type="function">
    <text evidence="2 13">This enzyme scavenges exogenous and endogenous cytidine and 2'-deoxycytidine for UMP synthesis.</text>
</comment>
<evidence type="ECO:0000256" key="2">
    <source>
        <dbReference type="ARBA" id="ARBA00003949"/>
    </source>
</evidence>
<protein>
    <recommendedName>
        <fullName evidence="4 13">Cytidine deaminase</fullName>
        <ecNumber evidence="4 13">3.5.4.5</ecNumber>
    </recommendedName>
    <alternativeName>
        <fullName evidence="8 13">Cytidine aminohydrolase</fullName>
    </alternativeName>
</protein>
<evidence type="ECO:0000256" key="4">
    <source>
        <dbReference type="ARBA" id="ARBA00012783"/>
    </source>
</evidence>
<keyword evidence="7 12" id="KW-0862">Zinc</keyword>
<feature type="binding site" evidence="12">
    <location>
        <position position="84"/>
    </location>
    <ligand>
        <name>Zn(2+)</name>
        <dbReference type="ChEBI" id="CHEBI:29105"/>
        <note>catalytic</note>
    </ligand>
</feature>
<feature type="binding site" evidence="11">
    <location>
        <begin position="73"/>
        <end position="79"/>
    </location>
    <ligand>
        <name>substrate</name>
    </ligand>
</feature>
<feature type="binding site" evidence="12">
    <location>
        <position position="131"/>
    </location>
    <ligand>
        <name>Zn(2+)</name>
        <dbReference type="ChEBI" id="CHEBI:29105"/>
        <note>catalytic</note>
    </ligand>
</feature>
<evidence type="ECO:0000256" key="13">
    <source>
        <dbReference type="RuleBase" id="RU364006"/>
    </source>
</evidence>
<dbReference type="NCBIfam" id="TIGR01354">
    <property type="entry name" value="cyt_deam_tetra"/>
    <property type="match status" value="1"/>
</dbReference>
<dbReference type="GO" id="GO:0008270">
    <property type="term" value="F:zinc ion binding"/>
    <property type="evidence" value="ECO:0007669"/>
    <property type="project" value="UniProtKB-UniRule"/>
</dbReference>
<dbReference type="InterPro" id="IPR016193">
    <property type="entry name" value="Cytidine_deaminase-like"/>
</dbReference>
<dbReference type="EMBL" id="FO904936">
    <property type="protein sequence ID" value="CDP23290.1"/>
    <property type="molecule type" value="Genomic_DNA"/>
</dbReference>
<evidence type="ECO:0000313" key="16">
    <source>
        <dbReference type="Proteomes" id="UP000001197"/>
    </source>
</evidence>
<dbReference type="InterPro" id="IPR050202">
    <property type="entry name" value="Cyt/Deoxycyt_deaminase"/>
</dbReference>
<comment type="similarity">
    <text evidence="3 13">Belongs to the cytidine and deoxycytidylate deaminase family.</text>
</comment>
<proteinExistence type="inferred from homology"/>
<dbReference type="GO" id="GO:0005829">
    <property type="term" value="C:cytosol"/>
    <property type="evidence" value="ECO:0007669"/>
    <property type="project" value="TreeGrafter"/>
</dbReference>
<comment type="catalytic activity">
    <reaction evidence="9 13">
        <text>cytidine + H2O + H(+) = uridine + NH4(+)</text>
        <dbReference type="Rhea" id="RHEA:16069"/>
        <dbReference type="ChEBI" id="CHEBI:15377"/>
        <dbReference type="ChEBI" id="CHEBI:15378"/>
        <dbReference type="ChEBI" id="CHEBI:16704"/>
        <dbReference type="ChEBI" id="CHEBI:17562"/>
        <dbReference type="ChEBI" id="CHEBI:28938"/>
        <dbReference type="EC" id="3.5.4.5"/>
    </reaction>
</comment>
<evidence type="ECO:0000256" key="11">
    <source>
        <dbReference type="PIRSR" id="PIRSR606262-2"/>
    </source>
</evidence>
<keyword evidence="6 13" id="KW-0378">Hydrolase</keyword>
<evidence type="ECO:0000259" key="14">
    <source>
        <dbReference type="PROSITE" id="PS51747"/>
    </source>
</evidence>
<dbReference type="NCBIfam" id="NF004064">
    <property type="entry name" value="PRK05578.1"/>
    <property type="match status" value="1"/>
</dbReference>
<reference evidence="16" key="2">
    <citation type="journal article" date="2014" name="Genetics">
        <title>Maintaining two mating types: Structure of the mating type locus and its role in heterokaryosis in Podospora anserina.</title>
        <authorList>
            <person name="Grognet P."/>
            <person name="Bidard F."/>
            <person name="Kuchly C."/>
            <person name="Tong L.C.H."/>
            <person name="Coppin E."/>
            <person name="Benkhali J.A."/>
            <person name="Couloux A."/>
            <person name="Wincker P."/>
            <person name="Debuchy R."/>
            <person name="Silar P."/>
        </authorList>
    </citation>
    <scope>GENOME REANNOTATION</scope>
    <source>
        <strain evidence="16">S / ATCC MYA-4624 / DSM 980 / FGSC 10383</strain>
    </source>
</reference>
<keyword evidence="5 12" id="KW-0479">Metal-binding</keyword>
<evidence type="ECO:0000256" key="5">
    <source>
        <dbReference type="ARBA" id="ARBA00022723"/>
    </source>
</evidence>
<dbReference type="EC" id="3.5.4.5" evidence="4 13"/>
<feature type="active site" description="Proton donor" evidence="10">
    <location>
        <position position="86"/>
    </location>
</feature>
<evidence type="ECO:0000313" key="15">
    <source>
        <dbReference type="EMBL" id="CDP23290.1"/>
    </source>
</evidence>